<keyword evidence="1" id="KW-0812">Transmembrane</keyword>
<dbReference type="GO" id="GO:0009103">
    <property type="term" value="P:lipopolysaccharide biosynthetic process"/>
    <property type="evidence" value="ECO:0007669"/>
    <property type="project" value="TreeGrafter"/>
</dbReference>
<dbReference type="PANTHER" id="PTHR23028:SF53">
    <property type="entry name" value="ACYL_TRANSF_3 DOMAIN-CONTAINING PROTEIN"/>
    <property type="match status" value="1"/>
</dbReference>
<evidence type="ECO:0000259" key="2">
    <source>
        <dbReference type="Pfam" id="PF01757"/>
    </source>
</evidence>
<reference evidence="3 4" key="1">
    <citation type="submission" date="2018-01" db="EMBL/GenBank/DDBJ databases">
        <title>Glutamicibacter soli strain NHPC-3 Whole genome sequence and assembly.</title>
        <authorList>
            <person name="Choudhury P."/>
            <person name="Gupta D."/>
            <person name="Sengupta K."/>
            <person name="Jawed A."/>
            <person name="Sultana N."/>
            <person name="Saha P."/>
        </authorList>
    </citation>
    <scope>NUCLEOTIDE SEQUENCE [LARGE SCALE GENOMIC DNA]</scope>
    <source>
        <strain evidence="3 4">NHPC-3</strain>
    </source>
</reference>
<gene>
    <name evidence="3" type="ORF">C1H84_11115</name>
</gene>
<feature type="transmembrane region" description="Helical" evidence="1">
    <location>
        <begin position="60"/>
        <end position="78"/>
    </location>
</feature>
<keyword evidence="3" id="KW-0808">Transferase</keyword>
<feature type="domain" description="Acyltransferase 3" evidence="2">
    <location>
        <begin position="19"/>
        <end position="334"/>
    </location>
</feature>
<feature type="transmembrane region" description="Helical" evidence="1">
    <location>
        <begin position="262"/>
        <end position="281"/>
    </location>
</feature>
<dbReference type="PANTHER" id="PTHR23028">
    <property type="entry name" value="ACETYLTRANSFERASE"/>
    <property type="match status" value="1"/>
</dbReference>
<sequence>MPNSDTIQPRQPAPRLGLLDGLRITAAVVVVLYHYTAWGHNFWGQHAHDTWPVLSTVTRYGQIGVQLFFLISGFVILMSMQGKSVIQFIGSRVGRLYPAYWVAVLAAALLSFVFWPSIADGRTPADILPNLTMMQTAFEVRHLDGVYWTLWVELRFYILLGIMLLCGLVKNKSIMLLSVLWPALGLYLHFTSYVKLQDWIAGPYAALFAAGMVLYLIYRDGHSLLRWFVVAFNTVIAAYFTGLKGSEDALQLSNMHVPAWHFQALIVLCVGLLALCTLTPLKHIRAKWLAVAGSLTFPLYLFHQLWGWWIIEQLHGQVNKYVLLTGTVAVLMLWSYAVVRFIEKPLGLRLRNATIAGLTKAKTATQKIFAKPPVAIPESKYQQSWPQSR</sequence>
<keyword evidence="4" id="KW-1185">Reference proteome</keyword>
<evidence type="ECO:0000256" key="1">
    <source>
        <dbReference type="SAM" id="Phobius"/>
    </source>
</evidence>
<feature type="transmembrane region" description="Helical" evidence="1">
    <location>
        <begin position="224"/>
        <end position="242"/>
    </location>
</feature>
<dbReference type="AlphaFoldDB" id="A0A365YCQ8"/>
<evidence type="ECO:0000313" key="3">
    <source>
        <dbReference type="EMBL" id="RBM00495.1"/>
    </source>
</evidence>
<evidence type="ECO:0000313" key="4">
    <source>
        <dbReference type="Proteomes" id="UP000252167"/>
    </source>
</evidence>
<feature type="transmembrane region" description="Helical" evidence="1">
    <location>
        <begin position="99"/>
        <end position="118"/>
    </location>
</feature>
<dbReference type="Pfam" id="PF01757">
    <property type="entry name" value="Acyl_transf_3"/>
    <property type="match status" value="1"/>
</dbReference>
<proteinExistence type="predicted"/>
<name>A0A365YCQ8_9MICC</name>
<dbReference type="EMBL" id="POAF01000005">
    <property type="protein sequence ID" value="RBM00495.1"/>
    <property type="molecule type" value="Genomic_DNA"/>
</dbReference>
<feature type="transmembrane region" description="Helical" evidence="1">
    <location>
        <begin position="21"/>
        <end position="40"/>
    </location>
</feature>
<keyword evidence="1" id="KW-0472">Membrane</keyword>
<keyword evidence="3" id="KW-0012">Acyltransferase</keyword>
<dbReference type="Proteomes" id="UP000252167">
    <property type="component" value="Unassembled WGS sequence"/>
</dbReference>
<feature type="transmembrane region" description="Helical" evidence="1">
    <location>
        <begin position="174"/>
        <end position="193"/>
    </location>
</feature>
<dbReference type="InterPro" id="IPR002656">
    <property type="entry name" value="Acyl_transf_3_dom"/>
</dbReference>
<accession>A0A365YCQ8</accession>
<protein>
    <submittedName>
        <fullName evidence="3">Acyltransferase</fullName>
    </submittedName>
</protein>
<dbReference type="GO" id="GO:0016020">
    <property type="term" value="C:membrane"/>
    <property type="evidence" value="ECO:0007669"/>
    <property type="project" value="TreeGrafter"/>
</dbReference>
<feature type="transmembrane region" description="Helical" evidence="1">
    <location>
        <begin position="199"/>
        <end position="217"/>
    </location>
</feature>
<dbReference type="GO" id="GO:0016747">
    <property type="term" value="F:acyltransferase activity, transferring groups other than amino-acyl groups"/>
    <property type="evidence" value="ECO:0007669"/>
    <property type="project" value="InterPro"/>
</dbReference>
<feature type="transmembrane region" description="Helical" evidence="1">
    <location>
        <begin position="288"/>
        <end position="309"/>
    </location>
</feature>
<dbReference type="InterPro" id="IPR050879">
    <property type="entry name" value="Acyltransferase_3"/>
</dbReference>
<feature type="transmembrane region" description="Helical" evidence="1">
    <location>
        <begin position="321"/>
        <end position="342"/>
    </location>
</feature>
<keyword evidence="1" id="KW-1133">Transmembrane helix</keyword>
<comment type="caution">
    <text evidence="3">The sequence shown here is derived from an EMBL/GenBank/DDBJ whole genome shotgun (WGS) entry which is preliminary data.</text>
</comment>
<dbReference type="RefSeq" id="WP_113607440.1">
    <property type="nucleotide sequence ID" value="NZ_POAF01000005.1"/>
</dbReference>
<feature type="transmembrane region" description="Helical" evidence="1">
    <location>
        <begin position="146"/>
        <end position="167"/>
    </location>
</feature>
<organism evidence="3 4">
    <name type="scientific">Glutamicibacter soli</name>
    <dbReference type="NCBI Taxonomy" id="453836"/>
    <lineage>
        <taxon>Bacteria</taxon>
        <taxon>Bacillati</taxon>
        <taxon>Actinomycetota</taxon>
        <taxon>Actinomycetes</taxon>
        <taxon>Micrococcales</taxon>
        <taxon>Micrococcaceae</taxon>
        <taxon>Glutamicibacter</taxon>
    </lineage>
</organism>